<name>A0ABU9W7V4_9MICO</name>
<feature type="transmembrane region" description="Helical" evidence="2">
    <location>
        <begin position="233"/>
        <end position="258"/>
    </location>
</feature>
<gene>
    <name evidence="3" type="ORF">WJX64_16160</name>
</gene>
<evidence type="ECO:0008006" key="5">
    <source>
        <dbReference type="Google" id="ProtNLM"/>
    </source>
</evidence>
<organism evidence="3 4">
    <name type="scientific">Leifsonia stereocauli</name>
    <dbReference type="NCBI Taxonomy" id="3134136"/>
    <lineage>
        <taxon>Bacteria</taxon>
        <taxon>Bacillati</taxon>
        <taxon>Actinomycetota</taxon>
        <taxon>Actinomycetes</taxon>
        <taxon>Micrococcales</taxon>
        <taxon>Microbacteriaceae</taxon>
        <taxon>Leifsonia</taxon>
    </lineage>
</organism>
<dbReference type="EMBL" id="JBCLVG010000003">
    <property type="protein sequence ID" value="MEN1948091.1"/>
    <property type="molecule type" value="Genomic_DNA"/>
</dbReference>
<reference evidence="3 4" key="1">
    <citation type="submission" date="2024-03" db="EMBL/GenBank/DDBJ databases">
        <title>YIM 134122 draft genome.</title>
        <authorList>
            <person name="Zuo S."/>
            <person name="Xiong L."/>
        </authorList>
    </citation>
    <scope>NUCLEOTIDE SEQUENCE [LARGE SCALE GENOMIC DNA]</scope>
    <source>
        <strain evidence="3 4">YIM 134122</strain>
    </source>
</reference>
<feature type="transmembrane region" description="Helical" evidence="2">
    <location>
        <begin position="206"/>
        <end position="226"/>
    </location>
</feature>
<evidence type="ECO:0000256" key="2">
    <source>
        <dbReference type="SAM" id="Phobius"/>
    </source>
</evidence>
<dbReference type="Proteomes" id="UP001425155">
    <property type="component" value="Unassembled WGS sequence"/>
</dbReference>
<feature type="compositionally biased region" description="Pro residues" evidence="1">
    <location>
        <begin position="60"/>
        <end position="69"/>
    </location>
</feature>
<keyword evidence="2" id="KW-1133">Transmembrane helix</keyword>
<evidence type="ECO:0000313" key="3">
    <source>
        <dbReference type="EMBL" id="MEN1948091.1"/>
    </source>
</evidence>
<evidence type="ECO:0000313" key="4">
    <source>
        <dbReference type="Proteomes" id="UP001425155"/>
    </source>
</evidence>
<keyword evidence="2" id="KW-0812">Transmembrane</keyword>
<keyword evidence="2" id="KW-0472">Membrane</keyword>
<feature type="compositionally biased region" description="Low complexity" evidence="1">
    <location>
        <begin position="43"/>
        <end position="58"/>
    </location>
</feature>
<dbReference type="RefSeq" id="WP_342116044.1">
    <property type="nucleotide sequence ID" value="NZ_JBCAUN010000003.1"/>
</dbReference>
<protein>
    <recommendedName>
        <fullName evidence="5">ABC transporter</fullName>
    </recommendedName>
</protein>
<evidence type="ECO:0000256" key="1">
    <source>
        <dbReference type="SAM" id="MobiDB-lite"/>
    </source>
</evidence>
<feature type="region of interest" description="Disordered" evidence="1">
    <location>
        <begin position="1"/>
        <end position="72"/>
    </location>
</feature>
<sequence>MSTTEPNGAAEPTNEPTPTTSPTQVAGAPVDASTGATTVIDTPAEPVAPSAAPVAEPEPLIEPPAPEPAAPYVASAVDTTPDAAPVDEKPIDYDYAAEPEPYISPSTIAAPAAAAGASAATAQPVVDETPAASYPNDAYPAQATPIYVQAPTPPVDKGNRGFGILVGLIATAVFAILYSIVALITAGVFTGDGAADAFLDFAIRPVFYVPIIAFFAAFALLAAIVNRAGWWSWVVGAFFGAVLVYFSYIAASLLTVGAWNLTYDEAVAFLANRWFDPLAIGAAVIAREVPIWFGAWIASRGRKVTERNAAARVEYERVLAEGPTLSR</sequence>
<feature type="transmembrane region" description="Helical" evidence="2">
    <location>
        <begin position="162"/>
        <end position="186"/>
    </location>
</feature>
<keyword evidence="4" id="KW-1185">Reference proteome</keyword>
<feature type="transmembrane region" description="Helical" evidence="2">
    <location>
        <begin position="278"/>
        <end position="298"/>
    </location>
</feature>
<accession>A0ABU9W7V4</accession>
<comment type="caution">
    <text evidence="3">The sequence shown here is derived from an EMBL/GenBank/DDBJ whole genome shotgun (WGS) entry which is preliminary data.</text>
</comment>
<feature type="compositionally biased region" description="Low complexity" evidence="1">
    <location>
        <begin position="11"/>
        <end position="23"/>
    </location>
</feature>
<proteinExistence type="predicted"/>